<dbReference type="Gene3D" id="3.40.50.150">
    <property type="entry name" value="Vaccinia Virus protein VP39"/>
    <property type="match status" value="1"/>
</dbReference>
<dbReference type="Gene3D" id="1.10.10.10">
    <property type="entry name" value="Winged helix-like DNA-binding domain superfamily/Winged helix DNA-binding domain"/>
    <property type="match status" value="1"/>
</dbReference>
<dbReference type="SUPFAM" id="SSF53335">
    <property type="entry name" value="S-adenosyl-L-methionine-dependent methyltransferases"/>
    <property type="match status" value="1"/>
</dbReference>
<evidence type="ECO:0000313" key="6">
    <source>
        <dbReference type="EMBL" id="GJN28540.1"/>
    </source>
</evidence>
<dbReference type="InterPro" id="IPR036388">
    <property type="entry name" value="WH-like_DNA-bd_sf"/>
</dbReference>
<dbReference type="GO" id="GO:0046983">
    <property type="term" value="F:protein dimerization activity"/>
    <property type="evidence" value="ECO:0007669"/>
    <property type="project" value="InterPro"/>
</dbReference>
<comment type="caution">
    <text evidence="6">The sequence shown here is derived from an EMBL/GenBank/DDBJ whole genome shotgun (WGS) entry which is preliminary data.</text>
</comment>
<keyword evidence="3" id="KW-0949">S-adenosyl-L-methionine</keyword>
<evidence type="ECO:0000256" key="1">
    <source>
        <dbReference type="ARBA" id="ARBA00022603"/>
    </source>
</evidence>
<dbReference type="EMBL" id="BQKI01000080">
    <property type="protein sequence ID" value="GJN28540.1"/>
    <property type="molecule type" value="Genomic_DNA"/>
</dbReference>
<dbReference type="InterPro" id="IPR012967">
    <property type="entry name" value="COMT_dimerisation"/>
</dbReference>
<dbReference type="PANTHER" id="PTHR11746">
    <property type="entry name" value="O-METHYLTRANSFERASE"/>
    <property type="match status" value="1"/>
</dbReference>
<sequence>MSRSNSKAARHMDALSTGDLMQAELQLYNHSFSYVKSMALKCAVDLGIPNIIHRRGGSATLSDLTAAAKIHSSRMPYLQRLMNLLTISGIFTKLHAPDDSCFTSSETPSGVAVLYKLTPASYLLASNDVTSMSSMLKFLVRPLTFNTFFDMHTWFKDKQATSFFEMTHGCNRWEMTRRNAVDNRLFNDAMVADSNLVMEIFLRESGHKIFGGLSSLVDVGGGLGAVSLAIAKAFPRIKCFVLDLPQVVNQAPANDTVQFIAGDMFKFIPQADAVLLKSRKRNEAGSMKPIFRRFLMKERFRRASVHLAKR</sequence>
<reference evidence="6" key="1">
    <citation type="journal article" date="2018" name="DNA Res.">
        <title>Multiple hybrid de novo genome assembly of finger millet, an orphan allotetraploid crop.</title>
        <authorList>
            <person name="Hatakeyama M."/>
            <person name="Aluri S."/>
            <person name="Balachadran M.T."/>
            <person name="Sivarajan S.R."/>
            <person name="Patrignani A."/>
            <person name="Gruter S."/>
            <person name="Poveda L."/>
            <person name="Shimizu-Inatsugi R."/>
            <person name="Baeten J."/>
            <person name="Francoijs K.J."/>
            <person name="Nataraja K.N."/>
            <person name="Reddy Y.A.N."/>
            <person name="Phadnis S."/>
            <person name="Ravikumar R.L."/>
            <person name="Schlapbach R."/>
            <person name="Sreeman S.M."/>
            <person name="Shimizu K.K."/>
        </authorList>
    </citation>
    <scope>NUCLEOTIDE SEQUENCE</scope>
</reference>
<dbReference type="Pfam" id="PF00891">
    <property type="entry name" value="Methyltransf_2"/>
    <property type="match status" value="1"/>
</dbReference>
<dbReference type="GO" id="GO:0032259">
    <property type="term" value="P:methylation"/>
    <property type="evidence" value="ECO:0007669"/>
    <property type="project" value="UniProtKB-KW"/>
</dbReference>
<dbReference type="PIRSF" id="PIRSF005739">
    <property type="entry name" value="O-mtase"/>
    <property type="match status" value="1"/>
</dbReference>
<proteinExistence type="predicted"/>
<protein>
    <submittedName>
        <fullName evidence="6">Uncharacterized protein</fullName>
    </submittedName>
</protein>
<dbReference type="InterPro" id="IPR029063">
    <property type="entry name" value="SAM-dependent_MTases_sf"/>
</dbReference>
<dbReference type="GO" id="GO:0008171">
    <property type="term" value="F:O-methyltransferase activity"/>
    <property type="evidence" value="ECO:0007669"/>
    <property type="project" value="InterPro"/>
</dbReference>
<dbReference type="AlphaFoldDB" id="A0AAV5F250"/>
<reference evidence="6" key="2">
    <citation type="submission" date="2021-12" db="EMBL/GenBank/DDBJ databases">
        <title>Resequencing data analysis of finger millet.</title>
        <authorList>
            <person name="Hatakeyama M."/>
            <person name="Aluri S."/>
            <person name="Balachadran M.T."/>
            <person name="Sivarajan S.R."/>
            <person name="Poveda L."/>
            <person name="Shimizu-Inatsugi R."/>
            <person name="Schlapbach R."/>
            <person name="Sreeman S.M."/>
            <person name="Shimizu K.K."/>
        </authorList>
    </citation>
    <scope>NUCLEOTIDE SEQUENCE</scope>
</reference>
<feature type="domain" description="O-methyltransferase dimerisation" evidence="5">
    <location>
        <begin position="29"/>
        <end position="125"/>
    </location>
</feature>
<keyword evidence="2" id="KW-0808">Transferase</keyword>
<evidence type="ECO:0000313" key="7">
    <source>
        <dbReference type="Proteomes" id="UP001054889"/>
    </source>
</evidence>
<evidence type="ECO:0000256" key="3">
    <source>
        <dbReference type="ARBA" id="ARBA00022691"/>
    </source>
</evidence>
<dbReference type="InterPro" id="IPR001077">
    <property type="entry name" value="COMT_C"/>
</dbReference>
<gene>
    <name evidence="6" type="primary">gb16679</name>
    <name evidence="6" type="ORF">PR202_gb16679</name>
</gene>
<evidence type="ECO:0000259" key="4">
    <source>
        <dbReference type="Pfam" id="PF00891"/>
    </source>
</evidence>
<keyword evidence="7" id="KW-1185">Reference proteome</keyword>
<dbReference type="Proteomes" id="UP001054889">
    <property type="component" value="Unassembled WGS sequence"/>
</dbReference>
<dbReference type="PROSITE" id="PS51683">
    <property type="entry name" value="SAM_OMT_II"/>
    <property type="match status" value="1"/>
</dbReference>
<accession>A0AAV5F250</accession>
<keyword evidence="1" id="KW-0489">Methyltransferase</keyword>
<name>A0AAV5F250_ELECO</name>
<evidence type="ECO:0000259" key="5">
    <source>
        <dbReference type="Pfam" id="PF08100"/>
    </source>
</evidence>
<dbReference type="SUPFAM" id="SSF46785">
    <property type="entry name" value="Winged helix' DNA-binding domain"/>
    <property type="match status" value="1"/>
</dbReference>
<dbReference type="FunFam" id="1.10.10.10:FF:000213">
    <property type="entry name" value="Coniferyl alcohol 9-O-methyltransferase"/>
    <property type="match status" value="1"/>
</dbReference>
<dbReference type="Pfam" id="PF08100">
    <property type="entry name" value="Dimerisation"/>
    <property type="match status" value="1"/>
</dbReference>
<organism evidence="6 7">
    <name type="scientific">Eleusine coracana subsp. coracana</name>
    <dbReference type="NCBI Taxonomy" id="191504"/>
    <lineage>
        <taxon>Eukaryota</taxon>
        <taxon>Viridiplantae</taxon>
        <taxon>Streptophyta</taxon>
        <taxon>Embryophyta</taxon>
        <taxon>Tracheophyta</taxon>
        <taxon>Spermatophyta</taxon>
        <taxon>Magnoliopsida</taxon>
        <taxon>Liliopsida</taxon>
        <taxon>Poales</taxon>
        <taxon>Poaceae</taxon>
        <taxon>PACMAD clade</taxon>
        <taxon>Chloridoideae</taxon>
        <taxon>Cynodonteae</taxon>
        <taxon>Eleusininae</taxon>
        <taxon>Eleusine</taxon>
    </lineage>
</organism>
<dbReference type="InterPro" id="IPR016461">
    <property type="entry name" value="COMT-like"/>
</dbReference>
<dbReference type="InterPro" id="IPR036390">
    <property type="entry name" value="WH_DNA-bd_sf"/>
</dbReference>
<evidence type="ECO:0000256" key="2">
    <source>
        <dbReference type="ARBA" id="ARBA00022679"/>
    </source>
</evidence>
<feature type="domain" description="O-methyltransferase C-terminal" evidence="4">
    <location>
        <begin position="150"/>
        <end position="277"/>
    </location>
</feature>